<feature type="domain" description="YjeF C-terminal" evidence="7">
    <location>
        <begin position="6"/>
        <end position="284"/>
    </location>
</feature>
<evidence type="ECO:0000256" key="6">
    <source>
        <dbReference type="HAMAP-Rule" id="MF_01965"/>
    </source>
</evidence>
<keyword evidence="4 6" id="KW-0520">NAD</keyword>
<dbReference type="AlphaFoldDB" id="A0A0G1B991"/>
<evidence type="ECO:0000313" key="8">
    <source>
        <dbReference type="EMBL" id="KKS42896.1"/>
    </source>
</evidence>
<dbReference type="CDD" id="cd01171">
    <property type="entry name" value="YXKO-related"/>
    <property type="match status" value="1"/>
</dbReference>
<dbReference type="Proteomes" id="UP000033854">
    <property type="component" value="Unassembled WGS sequence"/>
</dbReference>
<accession>A0A0G1B991</accession>
<evidence type="ECO:0000256" key="5">
    <source>
        <dbReference type="ARBA" id="ARBA00023239"/>
    </source>
</evidence>
<evidence type="ECO:0000259" key="7">
    <source>
        <dbReference type="PROSITE" id="PS51383"/>
    </source>
</evidence>
<comment type="caution">
    <text evidence="6">Lacks conserved residue(s) required for the propagation of feature annotation.</text>
</comment>
<comment type="function">
    <text evidence="6">Catalyzes the dehydration of the S-form of NAD(P)HX at the expense of ADP, which is converted to AMP. Together with NAD(P)HX epimerase, which catalyzes the epimerization of the S- and R-forms, the enzyme allows the repair of both epimers of NAD(P)HX, a damaged form of NAD(P)H that is a result of enzymatic or heat-dependent hydration.</text>
</comment>
<keyword evidence="5 6" id="KW-0456">Lyase</keyword>
<dbReference type="PANTHER" id="PTHR12592">
    <property type="entry name" value="ATP-DEPENDENT (S)-NAD(P)H-HYDRATE DEHYDRATASE FAMILY MEMBER"/>
    <property type="match status" value="1"/>
</dbReference>
<dbReference type="EC" id="4.2.1.136" evidence="6"/>
<dbReference type="PROSITE" id="PS51383">
    <property type="entry name" value="YJEF_C_3"/>
    <property type="match status" value="1"/>
</dbReference>
<evidence type="ECO:0000256" key="1">
    <source>
        <dbReference type="ARBA" id="ARBA00022741"/>
    </source>
</evidence>
<sequence length="288" mass="31789">MEVKKFDKRDFAKTETFKNIGDKYSAGQITIIGGSKLFHGAPVLALRAASRMVSMTYFSSPVEDKNIVEKIKASLSSFVWVDRGDVAAYVAKSDAVLIGPGLMRSHVREQNFVCDSEGDETKKMSLDLFKKFSEKKWIVDGGTLQVVRVNDIPKGAVVTPNEKEFEMLFGERLKPTFKDRCEQVFNLAKKYELVVLTKDNVSIASDGKEIWSIEGGNEGLVKGGVGDVIAGLTVGLMAKNEPLFSVCAASFLVKKAAERLATKKGFMFNADDLVEEVAEYFGWLVTKL</sequence>
<dbReference type="InterPro" id="IPR000631">
    <property type="entry name" value="CARKD"/>
</dbReference>
<comment type="similarity">
    <text evidence="6">Belongs to the NnrD/CARKD family.</text>
</comment>
<dbReference type="InterPro" id="IPR029056">
    <property type="entry name" value="Ribokinase-like"/>
</dbReference>
<dbReference type="GO" id="GO:0110051">
    <property type="term" value="P:metabolite repair"/>
    <property type="evidence" value="ECO:0007669"/>
    <property type="project" value="TreeGrafter"/>
</dbReference>
<feature type="binding site" evidence="6">
    <location>
        <position position="226"/>
    </location>
    <ligand>
        <name>AMP</name>
        <dbReference type="ChEBI" id="CHEBI:456215"/>
    </ligand>
</feature>
<dbReference type="Pfam" id="PF01256">
    <property type="entry name" value="Carb_kinase"/>
    <property type="match status" value="1"/>
</dbReference>
<gene>
    <name evidence="6" type="primary">nnrD</name>
    <name evidence="8" type="ORF">UV06_C0004G0031</name>
</gene>
<keyword evidence="1 6" id="KW-0547">Nucleotide-binding</keyword>
<feature type="binding site" evidence="6">
    <location>
        <position position="41"/>
    </location>
    <ligand>
        <name>(6S)-NADPHX</name>
        <dbReference type="ChEBI" id="CHEBI:64076"/>
    </ligand>
</feature>
<proteinExistence type="inferred from homology"/>
<comment type="catalytic activity">
    <reaction evidence="6">
        <text>(6S)-NADPHX + ADP = AMP + phosphate + NADPH + H(+)</text>
        <dbReference type="Rhea" id="RHEA:32235"/>
        <dbReference type="ChEBI" id="CHEBI:15378"/>
        <dbReference type="ChEBI" id="CHEBI:43474"/>
        <dbReference type="ChEBI" id="CHEBI:57783"/>
        <dbReference type="ChEBI" id="CHEBI:64076"/>
        <dbReference type="ChEBI" id="CHEBI:456215"/>
        <dbReference type="ChEBI" id="CHEBI:456216"/>
        <dbReference type="EC" id="4.2.1.136"/>
    </reaction>
</comment>
<comment type="caution">
    <text evidence="8">The sequence shown here is derived from an EMBL/GenBank/DDBJ whole genome shotgun (WGS) entry which is preliminary data.</text>
</comment>
<evidence type="ECO:0000256" key="3">
    <source>
        <dbReference type="ARBA" id="ARBA00022857"/>
    </source>
</evidence>
<dbReference type="HAMAP" id="MF_01965">
    <property type="entry name" value="NADHX_dehydratase"/>
    <property type="match status" value="1"/>
</dbReference>
<keyword evidence="3 6" id="KW-0521">NADP</keyword>
<evidence type="ECO:0000256" key="4">
    <source>
        <dbReference type="ARBA" id="ARBA00023027"/>
    </source>
</evidence>
<dbReference type="Gene3D" id="3.40.1190.20">
    <property type="match status" value="1"/>
</dbReference>
<comment type="cofactor">
    <cofactor evidence="6">
        <name>Mg(2+)</name>
        <dbReference type="ChEBI" id="CHEBI:18420"/>
    </cofactor>
</comment>
<keyword evidence="2 6" id="KW-0067">ATP-binding</keyword>
<feature type="binding site" evidence="6">
    <location>
        <begin position="198"/>
        <end position="202"/>
    </location>
    <ligand>
        <name>AMP</name>
        <dbReference type="ChEBI" id="CHEBI:456215"/>
    </ligand>
</feature>
<evidence type="ECO:0000256" key="2">
    <source>
        <dbReference type="ARBA" id="ARBA00022840"/>
    </source>
</evidence>
<reference evidence="8 9" key="1">
    <citation type="journal article" date="2015" name="Nature">
        <title>rRNA introns, odd ribosomes, and small enigmatic genomes across a large radiation of phyla.</title>
        <authorList>
            <person name="Brown C.T."/>
            <person name="Hug L.A."/>
            <person name="Thomas B.C."/>
            <person name="Sharon I."/>
            <person name="Castelle C.J."/>
            <person name="Singh A."/>
            <person name="Wilkins M.J."/>
            <person name="Williams K.H."/>
            <person name="Banfield J.F."/>
        </authorList>
    </citation>
    <scope>NUCLEOTIDE SEQUENCE [LARGE SCALE GENOMIC DNA]</scope>
</reference>
<dbReference type="GO" id="GO:0005524">
    <property type="term" value="F:ATP binding"/>
    <property type="evidence" value="ECO:0007669"/>
    <property type="project" value="UniProtKB-KW"/>
</dbReference>
<dbReference type="PANTHER" id="PTHR12592:SF0">
    <property type="entry name" value="ATP-DEPENDENT (S)-NAD(P)H-HYDRATE DEHYDRATASE"/>
    <property type="match status" value="1"/>
</dbReference>
<dbReference type="SUPFAM" id="SSF53613">
    <property type="entry name" value="Ribokinase-like"/>
    <property type="match status" value="1"/>
</dbReference>
<feature type="binding site" evidence="6">
    <location>
        <position position="227"/>
    </location>
    <ligand>
        <name>(6S)-NADPHX</name>
        <dbReference type="ChEBI" id="CHEBI:64076"/>
    </ligand>
</feature>
<protein>
    <recommendedName>
        <fullName evidence="6">ADP-dependent (S)-NAD(P)H-hydrate dehydratase</fullName>
        <ecNumber evidence="6">4.2.1.136</ecNumber>
    </recommendedName>
    <alternativeName>
        <fullName evidence="6">ADP-dependent NAD(P)HX dehydratase</fullName>
    </alternativeName>
</protein>
<feature type="binding site" evidence="6">
    <location>
        <position position="101"/>
    </location>
    <ligand>
        <name>(6S)-NADPHX</name>
        <dbReference type="ChEBI" id="CHEBI:64076"/>
    </ligand>
</feature>
<dbReference type="EMBL" id="LCDA01000004">
    <property type="protein sequence ID" value="KKS42896.1"/>
    <property type="molecule type" value="Genomic_DNA"/>
</dbReference>
<dbReference type="GO" id="GO:0046496">
    <property type="term" value="P:nicotinamide nucleotide metabolic process"/>
    <property type="evidence" value="ECO:0007669"/>
    <property type="project" value="UniProtKB-UniRule"/>
</dbReference>
<dbReference type="GO" id="GO:0052855">
    <property type="term" value="F:ADP-dependent NAD(P)H-hydrate dehydratase activity"/>
    <property type="evidence" value="ECO:0007669"/>
    <property type="project" value="UniProtKB-UniRule"/>
</dbReference>
<organism evidence="8 9">
    <name type="scientific">Candidatus Collierbacteria bacterium GW2011_GWA2_42_17</name>
    <dbReference type="NCBI Taxonomy" id="1618378"/>
    <lineage>
        <taxon>Bacteria</taxon>
        <taxon>Candidatus Collieribacteriota</taxon>
    </lineage>
</organism>
<comment type="catalytic activity">
    <reaction evidence="6">
        <text>(6S)-NADHX + ADP = AMP + phosphate + NADH + H(+)</text>
        <dbReference type="Rhea" id="RHEA:32223"/>
        <dbReference type="ChEBI" id="CHEBI:15378"/>
        <dbReference type="ChEBI" id="CHEBI:43474"/>
        <dbReference type="ChEBI" id="CHEBI:57945"/>
        <dbReference type="ChEBI" id="CHEBI:64074"/>
        <dbReference type="ChEBI" id="CHEBI:456215"/>
        <dbReference type="ChEBI" id="CHEBI:456216"/>
        <dbReference type="EC" id="4.2.1.136"/>
    </reaction>
</comment>
<evidence type="ECO:0000313" key="9">
    <source>
        <dbReference type="Proteomes" id="UP000033854"/>
    </source>
</evidence>
<name>A0A0G1B991_9BACT</name>
<comment type="subunit">
    <text evidence="6">Homotetramer.</text>
</comment>